<gene>
    <name evidence="1" type="primary">petN</name>
</gene>
<dbReference type="EMBL" id="MW221463">
    <property type="protein sequence ID" value="QQO79458.1"/>
    <property type="molecule type" value="Genomic_DNA"/>
</dbReference>
<sequence>MGCLDGNFHVFPFACSLGKKWVVTCDKPPIGSPLVKFDGYGVQRSIRVYVIYIFSHMNFLSVRKRGEIDVLFDSEEEAISLGIPTNLE</sequence>
<proteinExistence type="predicted"/>
<organism evidence="1">
    <name type="scientific">Coniogramme intermedia</name>
    <dbReference type="NCBI Taxonomy" id="658545"/>
    <lineage>
        <taxon>Eukaryota</taxon>
        <taxon>Viridiplantae</taxon>
        <taxon>Streptophyta</taxon>
        <taxon>Embryophyta</taxon>
        <taxon>Tracheophyta</taxon>
        <taxon>Polypodiopsida</taxon>
        <taxon>Polypodiidae</taxon>
        <taxon>Polypodiales</taxon>
        <taxon>Pteridineae</taxon>
        <taxon>Pteridaceae</taxon>
        <taxon>Cryptogrammoideae</taxon>
        <taxon>Coniogramme</taxon>
    </lineage>
</organism>
<accession>A0A7T8E497</accession>
<geneLocation type="chloroplast" evidence="1"/>
<dbReference type="AlphaFoldDB" id="A0A7T8E497"/>
<evidence type="ECO:0000313" key="1">
    <source>
        <dbReference type="EMBL" id="QQO79458.1"/>
    </source>
</evidence>
<dbReference type="RefSeq" id="YP_010145544.1">
    <property type="nucleotide sequence ID" value="NC_057002.1"/>
</dbReference>
<reference evidence="1" key="1">
    <citation type="submission" date="2020-11" db="EMBL/GenBank/DDBJ databases">
        <title>The complete chloroplast genome of a distinctive fern, Coniogramme intermedia (Pteridaceae).</title>
        <authorList>
            <person name="Zhang D."/>
            <person name="Yang W."/>
            <person name="Zhang G."/>
            <person name="Liu H."/>
            <person name="Cui Y."/>
            <person name="Wang L."/>
            <person name="Liu X."/>
        </authorList>
    </citation>
    <scope>NUCLEOTIDE SEQUENCE</scope>
</reference>
<protein>
    <submittedName>
        <fullName evidence="1">Cytochrome b6/f complex subunit VIII</fullName>
    </submittedName>
</protein>
<dbReference type="GeneID" id="67142478"/>
<keyword evidence="1" id="KW-0150">Chloroplast</keyword>
<keyword evidence="1" id="KW-0934">Plastid</keyword>
<name>A0A7T8E497_9MONI</name>